<dbReference type="PRINTS" id="PR00776">
    <property type="entry name" value="HEMOGLOBNASE"/>
</dbReference>
<dbReference type="Gene3D" id="3.40.50.1460">
    <property type="match status" value="1"/>
</dbReference>
<dbReference type="Pfam" id="PF01650">
    <property type="entry name" value="Peptidase_C13"/>
    <property type="match status" value="1"/>
</dbReference>
<dbReference type="AlphaFoldDB" id="A0A914SI47"/>
<keyword evidence="2" id="KW-1185">Reference proteome</keyword>
<evidence type="ECO:0000313" key="2">
    <source>
        <dbReference type="Proteomes" id="UP000887564"/>
    </source>
</evidence>
<dbReference type="GO" id="GO:0051603">
    <property type="term" value="P:proteolysis involved in protein catabolic process"/>
    <property type="evidence" value="ECO:0007669"/>
    <property type="project" value="TreeGrafter"/>
</dbReference>
<protein>
    <submittedName>
        <fullName evidence="3">Uncharacterized protein</fullName>
    </submittedName>
</protein>
<evidence type="ECO:0000313" key="3">
    <source>
        <dbReference type="WBParaSite" id="PEQ_0001363601-mRNA-1"/>
    </source>
</evidence>
<dbReference type="GO" id="GO:0006624">
    <property type="term" value="P:vacuolar protein processing"/>
    <property type="evidence" value="ECO:0007669"/>
    <property type="project" value="TreeGrafter"/>
</dbReference>
<proteinExistence type="inferred from homology"/>
<reference evidence="3" key="1">
    <citation type="submission" date="2022-11" db="UniProtKB">
        <authorList>
            <consortium name="WormBaseParasite"/>
        </authorList>
    </citation>
    <scope>IDENTIFICATION</scope>
</reference>
<organism evidence="2 3">
    <name type="scientific">Parascaris equorum</name>
    <name type="common">Equine roundworm</name>
    <dbReference type="NCBI Taxonomy" id="6256"/>
    <lineage>
        <taxon>Eukaryota</taxon>
        <taxon>Metazoa</taxon>
        <taxon>Ecdysozoa</taxon>
        <taxon>Nematoda</taxon>
        <taxon>Chromadorea</taxon>
        <taxon>Rhabditida</taxon>
        <taxon>Spirurina</taxon>
        <taxon>Ascaridomorpha</taxon>
        <taxon>Ascaridoidea</taxon>
        <taxon>Ascarididae</taxon>
        <taxon>Parascaris</taxon>
    </lineage>
</organism>
<accession>A0A914SI47</accession>
<dbReference type="PANTHER" id="PTHR12000">
    <property type="entry name" value="HEMOGLOBINASE FAMILY MEMBER"/>
    <property type="match status" value="1"/>
</dbReference>
<dbReference type="PANTHER" id="PTHR12000:SF42">
    <property type="entry name" value="LEGUMAIN"/>
    <property type="match status" value="1"/>
</dbReference>
<evidence type="ECO:0000256" key="1">
    <source>
        <dbReference type="ARBA" id="ARBA00009941"/>
    </source>
</evidence>
<sequence>METGANRYPGKIFNRPNGTDVYEGVKIDYKGYDVTKSNFLAILEGNKAAVTGGNGRVIESTPDDHIFVYFSDHGGYGLIGFPFEMVGIYPES</sequence>
<name>A0A914SI47_PAREQ</name>
<dbReference type="WBParaSite" id="PEQ_0001363601-mRNA-1">
    <property type="protein sequence ID" value="PEQ_0001363601-mRNA-1"/>
    <property type="gene ID" value="PEQ_0001363601"/>
</dbReference>
<comment type="similarity">
    <text evidence="1">Belongs to the peptidase C13 family.</text>
</comment>
<dbReference type="GO" id="GO:0004197">
    <property type="term" value="F:cysteine-type endopeptidase activity"/>
    <property type="evidence" value="ECO:0007669"/>
    <property type="project" value="TreeGrafter"/>
</dbReference>
<dbReference type="InterPro" id="IPR001096">
    <property type="entry name" value="Peptidase_C13"/>
</dbReference>
<dbReference type="GO" id="GO:0005773">
    <property type="term" value="C:vacuole"/>
    <property type="evidence" value="ECO:0007669"/>
    <property type="project" value="GOC"/>
</dbReference>
<dbReference type="Proteomes" id="UP000887564">
    <property type="component" value="Unplaced"/>
</dbReference>